<dbReference type="Proteomes" id="UP001500064">
    <property type="component" value="Unassembled WGS sequence"/>
</dbReference>
<reference evidence="2" key="1">
    <citation type="journal article" date="2019" name="Int. J. Syst. Evol. Microbiol.">
        <title>The Global Catalogue of Microorganisms (GCM) 10K type strain sequencing project: providing services to taxonomists for standard genome sequencing and annotation.</title>
        <authorList>
            <consortium name="The Broad Institute Genomics Platform"/>
            <consortium name="The Broad Institute Genome Sequencing Center for Infectious Disease"/>
            <person name="Wu L."/>
            <person name="Ma J."/>
        </authorList>
    </citation>
    <scope>NUCLEOTIDE SEQUENCE [LARGE SCALE GENOMIC DNA]</scope>
    <source>
        <strain evidence="2">JCM 13929</strain>
    </source>
</reference>
<accession>A0ABP4R034</accession>
<evidence type="ECO:0000313" key="2">
    <source>
        <dbReference type="Proteomes" id="UP001500064"/>
    </source>
</evidence>
<dbReference type="EMBL" id="BAAAMU010000011">
    <property type="protein sequence ID" value="GAA1624287.1"/>
    <property type="molecule type" value="Genomic_DNA"/>
</dbReference>
<gene>
    <name evidence="1" type="ORF">GCM10009733_021190</name>
</gene>
<keyword evidence="2" id="KW-1185">Reference proteome</keyword>
<organism evidence="1 2">
    <name type="scientific">Nonomuraea maheshkhaliensis</name>
    <dbReference type="NCBI Taxonomy" id="419590"/>
    <lineage>
        <taxon>Bacteria</taxon>
        <taxon>Bacillati</taxon>
        <taxon>Actinomycetota</taxon>
        <taxon>Actinomycetes</taxon>
        <taxon>Streptosporangiales</taxon>
        <taxon>Streptosporangiaceae</taxon>
        <taxon>Nonomuraea</taxon>
    </lineage>
</organism>
<name>A0ABP4R034_9ACTN</name>
<protein>
    <submittedName>
        <fullName evidence="1">Uncharacterized protein</fullName>
    </submittedName>
</protein>
<evidence type="ECO:0000313" key="1">
    <source>
        <dbReference type="EMBL" id="GAA1624287.1"/>
    </source>
</evidence>
<sequence length="165" mass="18519">MWLWEDQPGRGPRLSDQFELPMHHDATNPLGKLYGLANAAVTDESLRDRLQRCIPPTWYGFGIFIEAWSATAEPTDEAAVSRLQAAARERTISLLPDRAEARMLFVADREHRFYHLMTHHGGEFDGQTHARWYPSGQQDAGDVATAVELLAAALTGLLHRKVSRA</sequence>
<proteinExistence type="predicted"/>
<comment type="caution">
    <text evidence="1">The sequence shown here is derived from an EMBL/GenBank/DDBJ whole genome shotgun (WGS) entry which is preliminary data.</text>
</comment>